<sequence length="231" mass="24062">MLSHLLSNSGSSKSSGPMNTAFSKSDLASVIGNENLQSSRLGLPKISDFAESMDVSRLSPEQLAALALYYSGPFAEAHSASHAPASAHVAQGNSKSEADFGEAFGRGLPSDPGKPSPRPLGIAPDEPLTQPAPETSTAPATLLVPSAAGLLSGLNLMHPAASGLSPSSELRWSGSFRDTLFADTHIHKTLTPLSHRSTGSVANGICPGPLKITTFQQYHPCHRVVSTTKRN</sequence>
<dbReference type="EMBL" id="CAAALY010077034">
    <property type="protein sequence ID" value="VEL25928.1"/>
    <property type="molecule type" value="Genomic_DNA"/>
</dbReference>
<name>A0A3S5FEK3_9PLAT</name>
<dbReference type="AlphaFoldDB" id="A0A3S5FEK3"/>
<proteinExistence type="predicted"/>
<evidence type="ECO:0000313" key="2">
    <source>
        <dbReference type="EMBL" id="VEL25928.1"/>
    </source>
</evidence>
<feature type="region of interest" description="Disordered" evidence="1">
    <location>
        <begin position="85"/>
        <end position="136"/>
    </location>
</feature>
<gene>
    <name evidence="2" type="ORF">PXEA_LOCUS19368</name>
</gene>
<keyword evidence="3" id="KW-1185">Reference proteome</keyword>
<accession>A0A3S5FEK3</accession>
<reference evidence="2" key="1">
    <citation type="submission" date="2018-11" db="EMBL/GenBank/DDBJ databases">
        <authorList>
            <consortium name="Pathogen Informatics"/>
        </authorList>
    </citation>
    <scope>NUCLEOTIDE SEQUENCE</scope>
</reference>
<organism evidence="2 3">
    <name type="scientific">Protopolystoma xenopodis</name>
    <dbReference type="NCBI Taxonomy" id="117903"/>
    <lineage>
        <taxon>Eukaryota</taxon>
        <taxon>Metazoa</taxon>
        <taxon>Spiralia</taxon>
        <taxon>Lophotrochozoa</taxon>
        <taxon>Platyhelminthes</taxon>
        <taxon>Monogenea</taxon>
        <taxon>Polyopisthocotylea</taxon>
        <taxon>Polystomatidea</taxon>
        <taxon>Polystomatidae</taxon>
        <taxon>Protopolystoma</taxon>
    </lineage>
</organism>
<comment type="caution">
    <text evidence="2">The sequence shown here is derived from an EMBL/GenBank/DDBJ whole genome shotgun (WGS) entry which is preliminary data.</text>
</comment>
<evidence type="ECO:0000256" key="1">
    <source>
        <dbReference type="SAM" id="MobiDB-lite"/>
    </source>
</evidence>
<evidence type="ECO:0000313" key="3">
    <source>
        <dbReference type="Proteomes" id="UP000784294"/>
    </source>
</evidence>
<protein>
    <submittedName>
        <fullName evidence="2">Uncharacterized protein</fullName>
    </submittedName>
</protein>
<dbReference type="Proteomes" id="UP000784294">
    <property type="component" value="Unassembled WGS sequence"/>
</dbReference>